<dbReference type="RefSeq" id="WP_111728837.1">
    <property type="nucleotide sequence ID" value="NZ_QHKO01000002.1"/>
</dbReference>
<dbReference type="Gene3D" id="4.10.40.50">
    <property type="match status" value="1"/>
</dbReference>
<proteinExistence type="predicted"/>
<dbReference type="OrthoDB" id="5497782at2"/>
<organism evidence="1 2">
    <name type="scientific">Lujinxingia litoralis</name>
    <dbReference type="NCBI Taxonomy" id="2211119"/>
    <lineage>
        <taxon>Bacteria</taxon>
        <taxon>Deltaproteobacteria</taxon>
        <taxon>Bradymonadales</taxon>
        <taxon>Lujinxingiaceae</taxon>
        <taxon>Lujinxingia</taxon>
    </lineage>
</organism>
<protein>
    <submittedName>
        <fullName evidence="1">Uncharacterized protein</fullName>
    </submittedName>
</protein>
<evidence type="ECO:0000313" key="2">
    <source>
        <dbReference type="Proteomes" id="UP000249169"/>
    </source>
</evidence>
<evidence type="ECO:0000313" key="1">
    <source>
        <dbReference type="EMBL" id="RAL23579.1"/>
    </source>
</evidence>
<gene>
    <name evidence="1" type="ORF">DL240_05315</name>
</gene>
<dbReference type="EMBL" id="QHKO01000002">
    <property type="protein sequence ID" value="RAL23579.1"/>
    <property type="molecule type" value="Genomic_DNA"/>
</dbReference>
<dbReference type="Proteomes" id="UP000249169">
    <property type="component" value="Unassembled WGS sequence"/>
</dbReference>
<accession>A0A328CAP5</accession>
<keyword evidence="2" id="KW-1185">Reference proteome</keyword>
<comment type="caution">
    <text evidence="1">The sequence shown here is derived from an EMBL/GenBank/DDBJ whole genome shotgun (WGS) entry which is preliminary data.</text>
</comment>
<reference evidence="1 2" key="1">
    <citation type="submission" date="2018-05" db="EMBL/GenBank/DDBJ databases">
        <title>Lujinxingia marina gen. nov. sp. nov., a new facultative anaerobic member of the class Deltaproteobacteria, and proposal of Lujinxingaceae fam. nov.</title>
        <authorList>
            <person name="Li C.-M."/>
        </authorList>
    </citation>
    <scope>NUCLEOTIDE SEQUENCE [LARGE SCALE GENOMIC DNA]</scope>
    <source>
        <strain evidence="1 2">B210</strain>
    </source>
</reference>
<sequence>MSVGNVSYCTSTCAMTASSCAESEVCWQTDGIDFLEAPHCLAGCQQSCDRSDQACLTVRTEINGQIAWRKACVPADLKPIGAKCSTDSECASETCRLDYFTDADDNPVGYCSRECEAGGCPADSACVISSGGAQWCHPRCSSNEICPLDPSNLNLRIGCGDMIIAGEVNPSAVCKDNASNN</sequence>
<dbReference type="AlphaFoldDB" id="A0A328CAP5"/>
<name>A0A328CAP5_9DELT</name>